<evidence type="ECO:0000259" key="6">
    <source>
        <dbReference type="PROSITE" id="PS50135"/>
    </source>
</evidence>
<dbReference type="EMBL" id="CAJNOR010006539">
    <property type="protein sequence ID" value="CAF1597786.1"/>
    <property type="molecule type" value="Genomic_DNA"/>
</dbReference>
<keyword evidence="9" id="KW-1185">Reference proteome</keyword>
<accession>A0A815L1K9</accession>
<dbReference type="SMART" id="SM00291">
    <property type="entry name" value="ZnF_ZZ"/>
    <property type="match status" value="1"/>
</dbReference>
<evidence type="ECO:0000256" key="2">
    <source>
        <dbReference type="ARBA" id="ARBA00022771"/>
    </source>
</evidence>
<dbReference type="EMBL" id="CAJNOJ010000327">
    <property type="protein sequence ID" value="CAF1401473.1"/>
    <property type="molecule type" value="Genomic_DNA"/>
</dbReference>
<evidence type="ECO:0000313" key="8">
    <source>
        <dbReference type="EMBL" id="CAF1597786.1"/>
    </source>
</evidence>
<name>A0A815L1K9_ADIRI</name>
<keyword evidence="2 4" id="KW-0863">Zinc-finger</keyword>
<dbReference type="Proteomes" id="UP000663828">
    <property type="component" value="Unassembled WGS sequence"/>
</dbReference>
<keyword evidence="1" id="KW-0479">Metal-binding</keyword>
<comment type="caution">
    <text evidence="7">The sequence shown here is derived from an EMBL/GenBank/DDBJ whole genome shotgun (WGS) entry which is preliminary data.</text>
</comment>
<evidence type="ECO:0000256" key="3">
    <source>
        <dbReference type="ARBA" id="ARBA00022833"/>
    </source>
</evidence>
<dbReference type="Gene3D" id="3.30.60.90">
    <property type="match status" value="1"/>
</dbReference>
<dbReference type="GO" id="GO:0008270">
    <property type="term" value="F:zinc ion binding"/>
    <property type="evidence" value="ECO:0007669"/>
    <property type="project" value="UniProtKB-KW"/>
</dbReference>
<dbReference type="PROSITE" id="PS50135">
    <property type="entry name" value="ZF_ZZ_2"/>
    <property type="match status" value="1"/>
</dbReference>
<organism evidence="7 10">
    <name type="scientific">Adineta ricciae</name>
    <name type="common">Rotifer</name>
    <dbReference type="NCBI Taxonomy" id="249248"/>
    <lineage>
        <taxon>Eukaryota</taxon>
        <taxon>Metazoa</taxon>
        <taxon>Spiralia</taxon>
        <taxon>Gnathifera</taxon>
        <taxon>Rotifera</taxon>
        <taxon>Eurotatoria</taxon>
        <taxon>Bdelloidea</taxon>
        <taxon>Adinetida</taxon>
        <taxon>Adinetidae</taxon>
        <taxon>Adineta</taxon>
    </lineage>
</organism>
<dbReference type="AlphaFoldDB" id="A0A815L1K9"/>
<dbReference type="Pfam" id="PF00569">
    <property type="entry name" value="ZZ"/>
    <property type="match status" value="1"/>
</dbReference>
<gene>
    <name evidence="7" type="ORF">EDS130_LOCUS36037</name>
    <name evidence="8" type="ORF">XAT740_LOCUS47321</name>
</gene>
<evidence type="ECO:0000313" key="7">
    <source>
        <dbReference type="EMBL" id="CAF1401473.1"/>
    </source>
</evidence>
<feature type="domain" description="ZZ-type" evidence="6">
    <location>
        <begin position="76"/>
        <end position="126"/>
    </location>
</feature>
<dbReference type="InterPro" id="IPR043145">
    <property type="entry name" value="Znf_ZZ_sf"/>
</dbReference>
<evidence type="ECO:0000256" key="5">
    <source>
        <dbReference type="SAM" id="MobiDB-lite"/>
    </source>
</evidence>
<proteinExistence type="predicted"/>
<feature type="region of interest" description="Disordered" evidence="5">
    <location>
        <begin position="171"/>
        <end position="193"/>
    </location>
</feature>
<evidence type="ECO:0000256" key="4">
    <source>
        <dbReference type="PROSITE-ProRule" id="PRU00228"/>
    </source>
</evidence>
<keyword evidence="3" id="KW-0862">Zinc</keyword>
<evidence type="ECO:0000313" key="9">
    <source>
        <dbReference type="Proteomes" id="UP000663828"/>
    </source>
</evidence>
<protein>
    <recommendedName>
        <fullName evidence="6">ZZ-type domain-containing protein</fullName>
    </recommendedName>
</protein>
<dbReference type="SUPFAM" id="SSF57850">
    <property type="entry name" value="RING/U-box"/>
    <property type="match status" value="2"/>
</dbReference>
<dbReference type="InterPro" id="IPR000433">
    <property type="entry name" value="Znf_ZZ"/>
</dbReference>
<evidence type="ECO:0000256" key="1">
    <source>
        <dbReference type="ARBA" id="ARBA00022723"/>
    </source>
</evidence>
<dbReference type="PROSITE" id="PS01357">
    <property type="entry name" value="ZF_ZZ_1"/>
    <property type="match status" value="1"/>
</dbReference>
<reference evidence="7" key="1">
    <citation type="submission" date="2021-02" db="EMBL/GenBank/DDBJ databases">
        <authorList>
            <person name="Nowell W R."/>
        </authorList>
    </citation>
    <scope>NUCLEOTIDE SEQUENCE</scope>
</reference>
<dbReference type="Proteomes" id="UP000663852">
    <property type="component" value="Unassembled WGS sequence"/>
</dbReference>
<sequence>MSTLEDEKYGQTIFAFCDMCYVVIDAEKEKYYKCLSCKDFVVCVNCLSLTKTKHSVGHKFSCKKGLPSRLLWIQKNMGITCDRCFSRDFSGRRYRCTKCGDYDVCEKCFPHVSLCHQLKLVPNIIKARLNHKLMVRRAVAALSNPDSPFYGQPFEVVIDWPINATRRLINQREQEEEEQQQQQQTQRKKQEKKENSFIFDDILRLQEQMKELEINNKSNKKFIVKNEHETEDYLRNKRLEDFQRRQNLLKDIDLTNR</sequence>
<dbReference type="OrthoDB" id="7873042at2759"/>
<evidence type="ECO:0000313" key="10">
    <source>
        <dbReference type="Proteomes" id="UP000663852"/>
    </source>
</evidence>